<organism evidence="6 7">
    <name type="scientific">Pigmentiphaga kullae</name>
    <dbReference type="NCBI Taxonomy" id="151784"/>
    <lineage>
        <taxon>Bacteria</taxon>
        <taxon>Pseudomonadati</taxon>
        <taxon>Pseudomonadota</taxon>
        <taxon>Betaproteobacteria</taxon>
        <taxon>Burkholderiales</taxon>
        <taxon>Alcaligenaceae</taxon>
        <taxon>Pigmentiphaga</taxon>
    </lineage>
</organism>
<keyword evidence="5" id="KW-0411">Iron-sulfur</keyword>
<dbReference type="RefSeq" id="WP_130359147.1">
    <property type="nucleotide sequence ID" value="NZ_SGXC01000002.1"/>
</dbReference>
<keyword evidence="4" id="KW-0408">Iron</keyword>
<proteinExistence type="predicted"/>
<accession>A0A4Q7NE52</accession>
<evidence type="ECO:0000256" key="3">
    <source>
        <dbReference type="ARBA" id="ARBA00023002"/>
    </source>
</evidence>
<dbReference type="InterPro" id="IPR036188">
    <property type="entry name" value="FAD/NAD-bd_sf"/>
</dbReference>
<evidence type="ECO:0000256" key="5">
    <source>
        <dbReference type="ARBA" id="ARBA00023014"/>
    </source>
</evidence>
<dbReference type="Pfam" id="PF12831">
    <property type="entry name" value="FAD_oxidored"/>
    <property type="match status" value="1"/>
</dbReference>
<protein>
    <submittedName>
        <fullName evidence="6">FAD dependent oxidoreductase</fullName>
    </submittedName>
</protein>
<evidence type="ECO:0000256" key="4">
    <source>
        <dbReference type="ARBA" id="ARBA00023004"/>
    </source>
</evidence>
<gene>
    <name evidence="6" type="ORF">EV675_4011</name>
</gene>
<comment type="caution">
    <text evidence="6">The sequence shown here is derived from an EMBL/GenBank/DDBJ whole genome shotgun (WGS) entry which is preliminary data.</text>
</comment>
<keyword evidence="2" id="KW-0479">Metal-binding</keyword>
<dbReference type="GO" id="GO:0051539">
    <property type="term" value="F:4 iron, 4 sulfur cluster binding"/>
    <property type="evidence" value="ECO:0007669"/>
    <property type="project" value="UniProtKB-KW"/>
</dbReference>
<dbReference type="PANTHER" id="PTHR43498:SF1">
    <property type="entry name" value="COB--COM HETERODISULFIDE REDUCTASE IRON-SULFUR SUBUNIT A"/>
    <property type="match status" value="1"/>
</dbReference>
<sequence>MNASVITETLNTPVLDHYDVIVAGGGASGLIAAVAAARGGARVALVERAGCLGGTATSGMVAQYIGLFNGTVRCVGGMGFELTRRIEAAGGSDGFRRYTLAEASANPVTITNFPFNPEVVKIVADDMAREAGVDVLLHSRVAGPLMDDNRVAGLLLENVSGRRALRSRMLVDATGDAVIAAAAGVPCVGEEPELRDRRQPLTLVFRMSNVDVRAFRAIPREQKRAIALDGLQRGQLAWESLSFCSTPGDTDAICLMSRIHGIDALDGAQLTRAEQIGRQQIKTIVPFLREHVPGFEKSVLAGIAERVGIRETRRIVGRHILTTEDIVGGKRFADAVALGAGPMDLHEAGGTGVDLWMPPAPFEIPLACLLPASIEGIVVTGRAISATREANGGARHMGTAMCLGHAAGAYAALAATGQATLENPAVDTLRQVLRSQGALISADEAVANAEENAVQARPA</sequence>
<name>A0A4Q7NE52_9BURK</name>
<dbReference type="SUPFAM" id="SSF51905">
    <property type="entry name" value="FAD/NAD(P)-binding domain"/>
    <property type="match status" value="1"/>
</dbReference>
<dbReference type="Gene3D" id="3.50.50.60">
    <property type="entry name" value="FAD/NAD(P)-binding domain"/>
    <property type="match status" value="1"/>
</dbReference>
<dbReference type="OrthoDB" id="9777740at2"/>
<reference evidence="6 7" key="1">
    <citation type="submission" date="2019-02" db="EMBL/GenBank/DDBJ databases">
        <title>Genomic Encyclopedia of Type Strains, Phase IV (KMG-IV): sequencing the most valuable type-strain genomes for metagenomic binning, comparative biology and taxonomic classification.</title>
        <authorList>
            <person name="Goeker M."/>
        </authorList>
    </citation>
    <scope>NUCLEOTIDE SEQUENCE [LARGE SCALE GENOMIC DNA]</scope>
    <source>
        <strain evidence="6 7">K24</strain>
    </source>
</reference>
<keyword evidence="1" id="KW-0004">4Fe-4S</keyword>
<dbReference type="InterPro" id="IPR039650">
    <property type="entry name" value="HdrA-like"/>
</dbReference>
<dbReference type="PANTHER" id="PTHR43498">
    <property type="entry name" value="FERREDOXIN:COB-COM HETERODISULFIDE REDUCTASE SUBUNIT A"/>
    <property type="match status" value="1"/>
</dbReference>
<evidence type="ECO:0000256" key="1">
    <source>
        <dbReference type="ARBA" id="ARBA00022485"/>
    </source>
</evidence>
<dbReference type="Proteomes" id="UP000292445">
    <property type="component" value="Unassembled WGS sequence"/>
</dbReference>
<evidence type="ECO:0000313" key="6">
    <source>
        <dbReference type="EMBL" id="RZS81388.1"/>
    </source>
</evidence>
<dbReference type="GO" id="GO:0016491">
    <property type="term" value="F:oxidoreductase activity"/>
    <property type="evidence" value="ECO:0007669"/>
    <property type="project" value="UniProtKB-KW"/>
</dbReference>
<evidence type="ECO:0000256" key="2">
    <source>
        <dbReference type="ARBA" id="ARBA00022723"/>
    </source>
</evidence>
<keyword evidence="7" id="KW-1185">Reference proteome</keyword>
<keyword evidence="3" id="KW-0560">Oxidoreductase</keyword>
<evidence type="ECO:0000313" key="7">
    <source>
        <dbReference type="Proteomes" id="UP000292445"/>
    </source>
</evidence>
<dbReference type="EMBL" id="SGXC01000002">
    <property type="protein sequence ID" value="RZS81388.1"/>
    <property type="molecule type" value="Genomic_DNA"/>
</dbReference>
<dbReference type="AlphaFoldDB" id="A0A4Q7NE52"/>
<dbReference type="GO" id="GO:0046872">
    <property type="term" value="F:metal ion binding"/>
    <property type="evidence" value="ECO:0007669"/>
    <property type="project" value="UniProtKB-KW"/>
</dbReference>